<dbReference type="Proteomes" id="UP000240800">
    <property type="component" value="Unassembled WGS sequence"/>
</dbReference>
<keyword evidence="2" id="KW-1185">Reference proteome</keyword>
<gene>
    <name evidence="1" type="ORF">C8J29_104587</name>
</gene>
<protein>
    <submittedName>
        <fullName evidence="1">Uncharacterized protein</fullName>
    </submittedName>
</protein>
<evidence type="ECO:0000313" key="2">
    <source>
        <dbReference type="Proteomes" id="UP000240800"/>
    </source>
</evidence>
<dbReference type="EMBL" id="PZZW01000004">
    <property type="protein sequence ID" value="PTM78624.1"/>
    <property type="molecule type" value="Genomic_DNA"/>
</dbReference>
<organism evidence="1 2">
    <name type="scientific">Cereibacter johrii</name>
    <dbReference type="NCBI Taxonomy" id="445629"/>
    <lineage>
        <taxon>Bacteria</taxon>
        <taxon>Pseudomonadati</taxon>
        <taxon>Pseudomonadota</taxon>
        <taxon>Alphaproteobacteria</taxon>
        <taxon>Rhodobacterales</taxon>
        <taxon>Paracoccaceae</taxon>
        <taxon>Cereibacter</taxon>
    </lineage>
</organism>
<name>A0ABX5JAS4_9RHOB</name>
<accession>A0ABX5JAS4</accession>
<proteinExistence type="predicted"/>
<dbReference type="RefSeq" id="WP_069330468.1">
    <property type="nucleotide sequence ID" value="NZ_MABH01000037.1"/>
</dbReference>
<reference evidence="1 2" key="1">
    <citation type="submission" date="2018-04" db="EMBL/GenBank/DDBJ databases">
        <title>Genomic Encyclopedia of Type Strains, Phase III (KMG-III): the genomes of soil and plant-associated and newly described type strains.</title>
        <authorList>
            <person name="Whitman W."/>
        </authorList>
    </citation>
    <scope>NUCLEOTIDE SEQUENCE [LARGE SCALE GENOMIC DNA]</scope>
    <source>
        <strain evidence="1 2">JA192</strain>
    </source>
</reference>
<evidence type="ECO:0000313" key="1">
    <source>
        <dbReference type="EMBL" id="PTM78624.1"/>
    </source>
</evidence>
<sequence length="82" mass="9737">MTRVYWYLMQRFYEARSFRAFCNHLHFKKQSRKYSSRLAETWLHREDESEEHLPHRLPSGWWLVPSALAGSAILATALGSLL</sequence>
<comment type="caution">
    <text evidence="1">The sequence shown here is derived from an EMBL/GenBank/DDBJ whole genome shotgun (WGS) entry which is preliminary data.</text>
</comment>